<accession>A0A1B1YBK6</accession>
<evidence type="ECO:0000256" key="1">
    <source>
        <dbReference type="SAM" id="MobiDB-lite"/>
    </source>
</evidence>
<evidence type="ECO:0000313" key="3">
    <source>
        <dbReference type="EMBL" id="ANW98143.1"/>
    </source>
</evidence>
<evidence type="ECO:0000313" key="4">
    <source>
        <dbReference type="Proteomes" id="UP000092971"/>
    </source>
</evidence>
<sequence length="119" mass="14116">MYYIKRLPLLLALFATIISGIIGLVRSMTNDKILLQMIVTMVVFYIIGFIARHNLETVYNQVKEKKEKEKIEALKEEEKQKEQKQKEKMSKEKNENILDEFEPLKVSKIIREELKQSEK</sequence>
<dbReference type="AlphaFoldDB" id="A0A1B1YBK6"/>
<keyword evidence="2" id="KW-0812">Transmembrane</keyword>
<keyword evidence="2" id="KW-0472">Membrane</keyword>
<protein>
    <submittedName>
        <fullName evidence="3">Uncharacterized protein</fullName>
    </submittedName>
</protein>
<dbReference type="Proteomes" id="UP000092971">
    <property type="component" value="Chromosome"/>
</dbReference>
<keyword evidence="2" id="KW-1133">Transmembrane helix</keyword>
<reference evidence="3 4" key="1">
    <citation type="submission" date="2016-02" db="EMBL/GenBank/DDBJ databases">
        <title>Comparison of Clostridium stercorarium subspecies using comparative genomics and transcriptomics.</title>
        <authorList>
            <person name="Schellenberg J."/>
            <person name="Thallinger G."/>
            <person name="Levin D.B."/>
            <person name="Zhang X."/>
            <person name="Alvare G."/>
            <person name="Fristensky B."/>
            <person name="Sparling R."/>
        </authorList>
    </citation>
    <scope>NUCLEOTIDE SEQUENCE [LARGE SCALE GENOMIC DNA]</scope>
    <source>
        <strain evidence="3 4">DSM 2910</strain>
    </source>
</reference>
<name>A0A1B1YBK6_THEST</name>
<dbReference type="EMBL" id="CP014672">
    <property type="protein sequence ID" value="ANW98143.1"/>
    <property type="molecule type" value="Genomic_DNA"/>
</dbReference>
<organism evidence="3 4">
    <name type="scientific">Thermoclostridium stercorarium subsp. thermolacticum DSM 2910</name>
    <dbReference type="NCBI Taxonomy" id="1121336"/>
    <lineage>
        <taxon>Bacteria</taxon>
        <taxon>Bacillati</taxon>
        <taxon>Bacillota</taxon>
        <taxon>Clostridia</taxon>
        <taxon>Eubacteriales</taxon>
        <taxon>Oscillospiraceae</taxon>
        <taxon>Thermoclostridium</taxon>
    </lineage>
</organism>
<feature type="transmembrane region" description="Helical" evidence="2">
    <location>
        <begin position="33"/>
        <end position="51"/>
    </location>
</feature>
<feature type="region of interest" description="Disordered" evidence="1">
    <location>
        <begin position="75"/>
        <end position="96"/>
    </location>
</feature>
<gene>
    <name evidence="3" type="ORF">CSTERTH_03345</name>
</gene>
<evidence type="ECO:0000256" key="2">
    <source>
        <dbReference type="SAM" id="Phobius"/>
    </source>
</evidence>
<proteinExistence type="predicted"/>
<dbReference type="RefSeq" id="WP_015358421.1">
    <property type="nucleotide sequence ID" value="NZ_CP014672.1"/>
</dbReference>